<comment type="caution">
    <text evidence="2">The sequence shown here is derived from an EMBL/GenBank/DDBJ whole genome shotgun (WGS) entry which is preliminary data.</text>
</comment>
<evidence type="ECO:0000259" key="1">
    <source>
        <dbReference type="Pfam" id="PF20032"/>
    </source>
</evidence>
<dbReference type="RefSeq" id="WP_002630599.1">
    <property type="nucleotide sequence ID" value="NZ_ANAH02000075.1"/>
</dbReference>
<dbReference type="Pfam" id="PF20032">
    <property type="entry name" value="ADYC"/>
    <property type="match status" value="1"/>
</dbReference>
<keyword evidence="3" id="KW-1185">Reference proteome</keyword>
<name>S9Q134_CYSF2</name>
<organism evidence="2 3">
    <name type="scientific">Cystobacter fuscus (strain ATCC 25194 / DSM 2262 / NBRC 100088 / M29)</name>
    <dbReference type="NCBI Taxonomy" id="1242864"/>
    <lineage>
        <taxon>Bacteria</taxon>
        <taxon>Pseudomonadati</taxon>
        <taxon>Myxococcota</taxon>
        <taxon>Myxococcia</taxon>
        <taxon>Myxococcales</taxon>
        <taxon>Cystobacterineae</taxon>
        <taxon>Archangiaceae</taxon>
        <taxon>Cystobacter</taxon>
    </lineage>
</organism>
<dbReference type="InterPro" id="IPR045426">
    <property type="entry name" value="ADYC"/>
</dbReference>
<dbReference type="eggNOG" id="COG1357">
    <property type="taxonomic scope" value="Bacteria"/>
</dbReference>
<evidence type="ECO:0000313" key="3">
    <source>
        <dbReference type="Proteomes" id="UP000011682"/>
    </source>
</evidence>
<proteinExistence type="predicted"/>
<evidence type="ECO:0000313" key="2">
    <source>
        <dbReference type="EMBL" id="EPX54969.1"/>
    </source>
</evidence>
<reference evidence="2" key="1">
    <citation type="submission" date="2013-05" db="EMBL/GenBank/DDBJ databases">
        <title>Genome assembly of Cystobacter fuscus DSM 2262.</title>
        <authorList>
            <person name="Sharma G."/>
            <person name="Khatri I."/>
            <person name="Kaur C."/>
            <person name="Mayilraj S."/>
            <person name="Subramanian S."/>
        </authorList>
    </citation>
    <scope>NUCLEOTIDE SEQUENCE [LARGE SCALE GENOMIC DNA]</scope>
    <source>
        <strain evidence="2">DSM 2262</strain>
    </source>
</reference>
<feature type="domain" description="ADYC" evidence="1">
    <location>
        <begin position="62"/>
        <end position="234"/>
    </location>
</feature>
<protein>
    <recommendedName>
        <fullName evidence="1">ADYC domain-containing protein</fullName>
    </recommendedName>
</protein>
<dbReference type="Proteomes" id="UP000011682">
    <property type="component" value="Unassembled WGS sequence"/>
</dbReference>
<accession>S9Q134</accession>
<dbReference type="EMBL" id="ANAH02000075">
    <property type="protein sequence ID" value="EPX54969.1"/>
    <property type="molecule type" value="Genomic_DNA"/>
</dbReference>
<gene>
    <name evidence="2" type="ORF">D187_009708</name>
</gene>
<dbReference type="AlphaFoldDB" id="S9Q134"/>
<sequence length="272" mass="29692">MDGLFDDKPVQVTQVSSSQDSQLTVQFLKGNKPKKVTGTDLERLVLRFWLGENSPQQSALSHELRIRVSHVNGRDEYRVIHRRPDQTVWSHHCLNPPAEPPPRPTPPVDLRVSFLPGWSIDAKMAFVSADDSVVTMACRKGAIATCLDWKYAPWKQGASASGATAAEAFGACLQAKRAAFCIGSGDPRSFTKNGTPIVVGDREKQAASQNLGDPAFLEALWNPHGATCLNASNRRRKDDADVPAPDCALPQCTSPQSEWFMKASLSTSVLPQ</sequence>